<evidence type="ECO:0000256" key="1">
    <source>
        <dbReference type="SAM" id="Coils"/>
    </source>
</evidence>
<reference evidence="2 3" key="1">
    <citation type="journal article" date="2017" name="BMC Genomics">
        <title>Whole-genome assembly of Babesia ovata and comparative genomics between closely related pathogens.</title>
        <authorList>
            <person name="Yamagishi J."/>
            <person name="Asada M."/>
            <person name="Hakimi H."/>
            <person name="Tanaka T.Q."/>
            <person name="Sugimoto C."/>
            <person name="Kawazu S."/>
        </authorList>
    </citation>
    <scope>NUCLEOTIDE SEQUENCE [LARGE SCALE GENOMIC DNA]</scope>
    <source>
        <strain evidence="2 3">Miyake</strain>
    </source>
</reference>
<dbReference type="Proteomes" id="UP000236319">
    <property type="component" value="Unassembled WGS sequence"/>
</dbReference>
<proteinExistence type="predicted"/>
<name>A0A2H6KDP1_9APIC</name>
<comment type="caution">
    <text evidence="2">The sequence shown here is derived from an EMBL/GenBank/DDBJ whole genome shotgun (WGS) entry which is preliminary data.</text>
</comment>
<dbReference type="EMBL" id="BDSA01000002">
    <property type="protein sequence ID" value="GBE61107.1"/>
    <property type="molecule type" value="Genomic_DNA"/>
</dbReference>
<organism evidence="2 3">
    <name type="scientific">Babesia ovata</name>
    <dbReference type="NCBI Taxonomy" id="189622"/>
    <lineage>
        <taxon>Eukaryota</taxon>
        <taxon>Sar</taxon>
        <taxon>Alveolata</taxon>
        <taxon>Apicomplexa</taxon>
        <taxon>Aconoidasida</taxon>
        <taxon>Piroplasmida</taxon>
        <taxon>Babesiidae</taxon>
        <taxon>Babesia</taxon>
    </lineage>
</organism>
<dbReference type="GeneID" id="39874877"/>
<keyword evidence="1" id="KW-0175">Coiled coil</keyword>
<dbReference type="AlphaFoldDB" id="A0A2H6KDP1"/>
<accession>A0A2H6KDP1</accession>
<protein>
    <submittedName>
        <fullName evidence="2">Extracellular matrix-binding ebh, putative</fullName>
    </submittedName>
</protein>
<keyword evidence="3" id="KW-1185">Reference proteome</keyword>
<feature type="coiled-coil region" evidence="1">
    <location>
        <begin position="344"/>
        <end position="375"/>
    </location>
</feature>
<sequence length="983" mass="107373">MDLDKWIEKTTKDIKAAQDLVQKILDEVNGNAKQKDNLGDLDKAIETVESKLQERVAELTKWKDAASRVLEGTIDSSGKVYKDLDPSKKEGPGETTKIGEGIKKIEDAKKQVESVNGELQTVHKDLQAWNLAAKDVLDKVVQKAQDVHKRLDPNQKDDQHKIGTNIGLIDNARQGLDEANKTLGIQVKALDTWITQAEDIRAAAEKKAREAYDKLKVNKTLDLNVKKIVEANKKIEGVHGKLGGVEKSLGEWKQQAQGVLGRAIRNANEVYERLESEIGAKTTAIGSHNSEIQKANTQLATHVTSLQQWNSAAQGVITKAEGKCAQILEKVKTTDQKSVIFTQAEKLRDEGTRLLKAAEQAKKAVEAKVSEALEAVVNMDGDLKRDLKGVRDAIKKQIWSKIEEFQVTKLDNLVKGDLWTLKERIEGLGKGLNTDDKSQPLVKQALEDLAAQKTLLDAITSDTNGSIPKETRNLENKFNNAIKDPLTQAVSAVDQAIGTLGGKFGVSGEEDKKKLEKIFGHIKGKVGEIKGTPKKGGTNGSGLEGIKSKVEDYFNAFNGSKFKNIVKGWLEDVLKHNGAVRMMVGRKGLYEESEKSNIENVAKEVRDALGGDATTAGKKVVDGNNGADGGTQKIHAYVNAVKQGCDAFADALDKKLHNNGFSGIYSEVKQKMQDNSFKPTKCICESVGCAKCNGGRNSHGKDCKEKAFIAAVFCALTAVSRQVGNELKSVLLEPKDGNNIAGILDTITPIATTLNEQLTAATATNQSTDPNEIPAQAVDSTLQAVRSEVDGLVDKFNSQVKKPLEDAVKELPGAVSTFNQKAEAQIKNAVKTDPQAVQLVFYSSQLIKALLFHFLQGERGVSGGVLNRRAQLLEFLLHLLNVLCFYGHDVCGDLSEAFVCLTFICPRCVTVIKAMFFQILQLFGDLSVQLLSEVVKLIRDLVDALADGIGLVVQYALLTLKFFFDFREAFFTFTFNGPCFSCT</sequence>
<dbReference type="RefSeq" id="XP_028867350.1">
    <property type="nucleotide sequence ID" value="XM_029011517.1"/>
</dbReference>
<gene>
    <name evidence="2" type="ORF">BOVATA_026000</name>
</gene>
<dbReference type="VEuPathDB" id="PiroplasmaDB:BOVATA_026000"/>
<evidence type="ECO:0000313" key="2">
    <source>
        <dbReference type="EMBL" id="GBE61107.1"/>
    </source>
</evidence>
<evidence type="ECO:0000313" key="3">
    <source>
        <dbReference type="Proteomes" id="UP000236319"/>
    </source>
</evidence>